<dbReference type="RefSeq" id="WP_126194439.1">
    <property type="nucleotide sequence ID" value="NZ_CP085954.1"/>
</dbReference>
<sequence>MASDPTDLIREADEHHYLAECTNSDCAGCECAACGDDWPCEVRRLRDALDAMRTELAEMTLSRAELADEAQKLRNWRDGDARRERDEVSAAQADRDEALQQLAEVNFALAEANAAVRAEHAERARWQDQQLCTAVEAEAALAEANATIARFKHEVNMIAAHRTDWDDNGPEHDEWLASLGEKRLGGPNIAYRGIQYAVTRLRRAIEGPQS</sequence>
<dbReference type="EMBL" id="LR131273">
    <property type="protein sequence ID" value="VDR36990.1"/>
    <property type="molecule type" value="Genomic_DNA"/>
</dbReference>
<reference evidence="2 3" key="1">
    <citation type="submission" date="2018-12" db="EMBL/GenBank/DDBJ databases">
        <authorList>
            <consortium name="Pathogen Informatics"/>
        </authorList>
    </citation>
    <scope>NUCLEOTIDE SEQUENCE [LARGE SCALE GENOMIC DNA]</scope>
    <source>
        <strain evidence="2 3">NCTC10741</strain>
    </source>
</reference>
<evidence type="ECO:0000313" key="3">
    <source>
        <dbReference type="Proteomes" id="UP000271626"/>
    </source>
</evidence>
<dbReference type="AlphaFoldDB" id="A0A3P8M9E5"/>
<protein>
    <submittedName>
        <fullName evidence="2">Uncharacterized protein</fullName>
    </submittedName>
</protein>
<proteinExistence type="predicted"/>
<dbReference type="OrthoDB" id="3295129at2"/>
<organism evidence="2 3">
    <name type="scientific">Tsukamurella paurometabola</name>
    <name type="common">Corynebacterium paurometabolum</name>
    <dbReference type="NCBI Taxonomy" id="2061"/>
    <lineage>
        <taxon>Bacteria</taxon>
        <taxon>Bacillati</taxon>
        <taxon>Actinomycetota</taxon>
        <taxon>Actinomycetes</taxon>
        <taxon>Mycobacteriales</taxon>
        <taxon>Tsukamurellaceae</taxon>
        <taxon>Tsukamurella</taxon>
    </lineage>
</organism>
<evidence type="ECO:0000313" key="2">
    <source>
        <dbReference type="EMBL" id="VDR36990.1"/>
    </source>
</evidence>
<feature type="coiled-coil region" evidence="1">
    <location>
        <begin position="42"/>
        <end position="154"/>
    </location>
</feature>
<keyword evidence="1" id="KW-0175">Coiled coil</keyword>
<dbReference type="Proteomes" id="UP000271626">
    <property type="component" value="Chromosome"/>
</dbReference>
<gene>
    <name evidence="2" type="ORF">NCTC10741_00085</name>
</gene>
<name>A0A3P8M9E5_TSUPA</name>
<evidence type="ECO:0000256" key="1">
    <source>
        <dbReference type="SAM" id="Coils"/>
    </source>
</evidence>
<accession>A0A3P8M9E5</accession>